<keyword evidence="4" id="KW-0010">Activator</keyword>
<keyword evidence="6" id="KW-0539">Nucleus</keyword>
<feature type="domain" description="AP2/ERF" evidence="9">
    <location>
        <begin position="28"/>
        <end position="84"/>
    </location>
</feature>
<dbReference type="Proteomes" id="UP001341840">
    <property type="component" value="Unassembled WGS sequence"/>
</dbReference>
<dbReference type="InterPro" id="IPR016177">
    <property type="entry name" value="DNA-bd_dom_sf"/>
</dbReference>
<keyword evidence="5" id="KW-0804">Transcription</keyword>
<sequence>MMNTNNNRNNPAPAPVQPSPSSGTGTGRYRGTRCRSGKWVSEIREPRKSTRIWLGTYPTPEMAATAYDVAALALRGPDANLNFPNFMLSYPIPASLSAPDIRAAAAAAAEARLVTPPPPPTPVAAGSFYSEEKNGEEEVWNMPSLMEEIARGMLMSPPRMESFSADDFTEYYSDLYSILWSTQFGADEIQLMDGNESGYSMGFVARLVLLNRSDLGFW</sequence>
<evidence type="ECO:0000313" key="11">
    <source>
        <dbReference type="Proteomes" id="UP001341840"/>
    </source>
</evidence>
<dbReference type="PROSITE" id="PS51032">
    <property type="entry name" value="AP2_ERF"/>
    <property type="match status" value="1"/>
</dbReference>
<comment type="subcellular location">
    <subcellularLocation>
        <location evidence="1">Nucleus</location>
    </subcellularLocation>
</comment>
<evidence type="ECO:0000256" key="3">
    <source>
        <dbReference type="ARBA" id="ARBA00023125"/>
    </source>
</evidence>
<protein>
    <recommendedName>
        <fullName evidence="9">AP2/ERF domain-containing protein</fullName>
    </recommendedName>
</protein>
<evidence type="ECO:0000256" key="1">
    <source>
        <dbReference type="ARBA" id="ARBA00004123"/>
    </source>
</evidence>
<keyword evidence="2" id="KW-0805">Transcription regulation</keyword>
<dbReference type="CDD" id="cd00018">
    <property type="entry name" value="AP2"/>
    <property type="match status" value="1"/>
</dbReference>
<accession>A0ABU6ZBN0</accession>
<comment type="similarity">
    <text evidence="7">Belongs to the AP2/ERF transcription factor family. ERF subfamily.</text>
</comment>
<comment type="caution">
    <text evidence="10">The sequence shown here is derived from an EMBL/GenBank/DDBJ whole genome shotgun (WGS) entry which is preliminary data.</text>
</comment>
<evidence type="ECO:0000256" key="8">
    <source>
        <dbReference type="SAM" id="MobiDB-lite"/>
    </source>
</evidence>
<dbReference type="EMBL" id="JASCZI010272032">
    <property type="protein sequence ID" value="MED6219427.1"/>
    <property type="molecule type" value="Genomic_DNA"/>
</dbReference>
<gene>
    <name evidence="10" type="ORF">PIB30_035731</name>
</gene>
<dbReference type="InterPro" id="IPR051032">
    <property type="entry name" value="AP2/ERF_TF_ERF_subfamily"/>
</dbReference>
<evidence type="ECO:0000313" key="10">
    <source>
        <dbReference type="EMBL" id="MED6219427.1"/>
    </source>
</evidence>
<organism evidence="10 11">
    <name type="scientific">Stylosanthes scabra</name>
    <dbReference type="NCBI Taxonomy" id="79078"/>
    <lineage>
        <taxon>Eukaryota</taxon>
        <taxon>Viridiplantae</taxon>
        <taxon>Streptophyta</taxon>
        <taxon>Embryophyta</taxon>
        <taxon>Tracheophyta</taxon>
        <taxon>Spermatophyta</taxon>
        <taxon>Magnoliopsida</taxon>
        <taxon>eudicotyledons</taxon>
        <taxon>Gunneridae</taxon>
        <taxon>Pentapetalae</taxon>
        <taxon>rosids</taxon>
        <taxon>fabids</taxon>
        <taxon>Fabales</taxon>
        <taxon>Fabaceae</taxon>
        <taxon>Papilionoideae</taxon>
        <taxon>50 kb inversion clade</taxon>
        <taxon>dalbergioids sensu lato</taxon>
        <taxon>Dalbergieae</taxon>
        <taxon>Pterocarpus clade</taxon>
        <taxon>Stylosanthes</taxon>
    </lineage>
</organism>
<feature type="compositionally biased region" description="Low complexity" evidence="8">
    <location>
        <begin position="19"/>
        <end position="29"/>
    </location>
</feature>
<feature type="region of interest" description="Disordered" evidence="8">
    <location>
        <begin position="1"/>
        <end position="35"/>
    </location>
</feature>
<keyword evidence="3" id="KW-0238">DNA-binding</keyword>
<name>A0ABU6ZBN0_9FABA</name>
<dbReference type="Gene3D" id="3.30.730.10">
    <property type="entry name" value="AP2/ERF domain"/>
    <property type="match status" value="1"/>
</dbReference>
<keyword evidence="11" id="KW-1185">Reference proteome</keyword>
<evidence type="ECO:0000259" key="9">
    <source>
        <dbReference type="PROSITE" id="PS51032"/>
    </source>
</evidence>
<evidence type="ECO:0000256" key="7">
    <source>
        <dbReference type="ARBA" id="ARBA00024343"/>
    </source>
</evidence>
<dbReference type="PANTHER" id="PTHR31985:SF307">
    <property type="entry name" value="ETHYLENE-RESPONSIVE TRANSCRIPTION FACTOR ERF026"/>
    <property type="match status" value="1"/>
</dbReference>
<evidence type="ECO:0000256" key="6">
    <source>
        <dbReference type="ARBA" id="ARBA00023242"/>
    </source>
</evidence>
<proteinExistence type="inferred from homology"/>
<evidence type="ECO:0000256" key="2">
    <source>
        <dbReference type="ARBA" id="ARBA00023015"/>
    </source>
</evidence>
<dbReference type="SMART" id="SM00380">
    <property type="entry name" value="AP2"/>
    <property type="match status" value="1"/>
</dbReference>
<dbReference type="Pfam" id="PF00847">
    <property type="entry name" value="AP2"/>
    <property type="match status" value="1"/>
</dbReference>
<evidence type="ECO:0000256" key="4">
    <source>
        <dbReference type="ARBA" id="ARBA00023159"/>
    </source>
</evidence>
<feature type="compositionally biased region" description="Low complexity" evidence="8">
    <location>
        <begin position="1"/>
        <end position="11"/>
    </location>
</feature>
<reference evidence="10 11" key="1">
    <citation type="journal article" date="2023" name="Plants (Basel)">
        <title>Bridging the Gap: Combining Genomics and Transcriptomics Approaches to Understand Stylosanthes scabra, an Orphan Legume from the Brazilian Caatinga.</title>
        <authorList>
            <person name="Ferreira-Neto J.R.C."/>
            <person name="da Silva M.D."/>
            <person name="Binneck E."/>
            <person name="de Melo N.F."/>
            <person name="da Silva R.H."/>
            <person name="de Melo A.L.T.M."/>
            <person name="Pandolfi V."/>
            <person name="Bustamante F.O."/>
            <person name="Brasileiro-Vidal A.C."/>
            <person name="Benko-Iseppon A.M."/>
        </authorList>
    </citation>
    <scope>NUCLEOTIDE SEQUENCE [LARGE SCALE GENOMIC DNA]</scope>
    <source>
        <tissue evidence="10">Leaves</tissue>
    </source>
</reference>
<dbReference type="InterPro" id="IPR036955">
    <property type="entry name" value="AP2/ERF_dom_sf"/>
</dbReference>
<evidence type="ECO:0000256" key="5">
    <source>
        <dbReference type="ARBA" id="ARBA00023163"/>
    </source>
</evidence>
<dbReference type="PANTHER" id="PTHR31985">
    <property type="entry name" value="ETHYLENE-RESPONSIVE TRANSCRIPTION FACTOR ERF042-RELATED"/>
    <property type="match status" value="1"/>
</dbReference>
<dbReference type="SUPFAM" id="SSF54171">
    <property type="entry name" value="DNA-binding domain"/>
    <property type="match status" value="1"/>
</dbReference>
<dbReference type="InterPro" id="IPR001471">
    <property type="entry name" value="AP2/ERF_dom"/>
</dbReference>